<dbReference type="AlphaFoldDB" id="A0A3A5M9U7"/>
<proteinExistence type="predicted"/>
<evidence type="ECO:0000313" key="3">
    <source>
        <dbReference type="Proteomes" id="UP000272015"/>
    </source>
</evidence>
<gene>
    <name evidence="2" type="ORF">D6T64_17365</name>
</gene>
<sequence length="363" mass="37300">MQKKNQRRLGLIAGLALVGVAFGTIPAFADPAAGTYAQLSGTGSDTTQDLVGGLSTAVTAIGNYDATGTETIQTKSGGPSFLRPNGSGNGVKALSASINSTGIKVWNSVDITGQLDFARSSSGPKGSGSDLTYIPFAKDAVTYAVNAGGSFPRDIPIGSSSQDSVSPAPFTLRNIYRCAVTEYADADFNTVAIRALLPQSGSGTRSFWLSTLGLTETDVASCATDIGNTVQEHSGAQVTGIGDIVPFSIAQYVAQGNHNTLPTTVLERRYQVALGSIGGSKPVINNDGVVELNSAFPISRNVYNVVATSRLSGTSAADLLLQATFAGTSSTVCSNTALIKQYGFGSAGTLCGNTTTYKSPYTL</sequence>
<dbReference type="SUPFAM" id="SSF53850">
    <property type="entry name" value="Periplasmic binding protein-like II"/>
    <property type="match status" value="1"/>
</dbReference>
<dbReference type="Proteomes" id="UP000272015">
    <property type="component" value="Unassembled WGS sequence"/>
</dbReference>
<comment type="caution">
    <text evidence="2">The sequence shown here is derived from an EMBL/GenBank/DDBJ whole genome shotgun (WGS) entry which is preliminary data.</text>
</comment>
<feature type="chain" id="PRO_5017199421" description="ABC-type phosphate transport system, substrate-binding protein" evidence="1">
    <location>
        <begin position="30"/>
        <end position="363"/>
    </location>
</feature>
<dbReference type="EMBL" id="QZVS01000093">
    <property type="protein sequence ID" value="RJT86900.1"/>
    <property type="molecule type" value="Genomic_DNA"/>
</dbReference>
<reference evidence="2 3" key="1">
    <citation type="submission" date="2018-09" db="EMBL/GenBank/DDBJ databases">
        <title>Novel species of Cryobacterium.</title>
        <authorList>
            <person name="Liu Q."/>
            <person name="Xin Y.-H."/>
        </authorList>
    </citation>
    <scope>NUCLEOTIDE SEQUENCE [LARGE SCALE GENOMIC DNA]</scope>
    <source>
        <strain evidence="2 3">Hh39</strain>
    </source>
</reference>
<dbReference type="RefSeq" id="WP_119975936.1">
    <property type="nucleotide sequence ID" value="NZ_JBHSQA010000005.1"/>
</dbReference>
<keyword evidence="3" id="KW-1185">Reference proteome</keyword>
<accession>A0A3A5M9U7</accession>
<feature type="signal peptide" evidence="1">
    <location>
        <begin position="1"/>
        <end position="29"/>
    </location>
</feature>
<organism evidence="2 3">
    <name type="scientific">Cryobacterium melibiosiphilum</name>
    <dbReference type="NCBI Taxonomy" id="995039"/>
    <lineage>
        <taxon>Bacteria</taxon>
        <taxon>Bacillati</taxon>
        <taxon>Actinomycetota</taxon>
        <taxon>Actinomycetes</taxon>
        <taxon>Micrococcales</taxon>
        <taxon>Microbacteriaceae</taxon>
        <taxon>Cryobacterium</taxon>
    </lineage>
</organism>
<evidence type="ECO:0000256" key="1">
    <source>
        <dbReference type="SAM" id="SignalP"/>
    </source>
</evidence>
<keyword evidence="1" id="KW-0732">Signal</keyword>
<protein>
    <recommendedName>
        <fullName evidence="4">ABC-type phosphate transport system, substrate-binding protein</fullName>
    </recommendedName>
</protein>
<name>A0A3A5M9U7_9MICO</name>
<dbReference type="OrthoDB" id="3636760at2"/>
<evidence type="ECO:0000313" key="2">
    <source>
        <dbReference type="EMBL" id="RJT86900.1"/>
    </source>
</evidence>
<evidence type="ECO:0008006" key="4">
    <source>
        <dbReference type="Google" id="ProtNLM"/>
    </source>
</evidence>